<sequence>MRSQHEPQVFSAVIKNSIMQGDILCETSNNYLITKTSLMPDLSWDNLRIPEISIYGMTIIGFPHLRKETYDNWISINNQPSFLTPLMTNLQINLVSKEELKKLEKRTDYLWSTIYTLTRPGFSQDFSQALIQITGYCAAIPCSYGNLLYLEGTGEQWQVKSSYGLYNQ</sequence>
<dbReference type="AlphaFoldDB" id="B2J3D4"/>
<accession>B2J3D4</accession>
<reference evidence="1 2" key="2">
    <citation type="journal article" date="2013" name="Plant Physiol.">
        <title>A Nostoc punctiforme Sugar Transporter Necessary to Establish a Cyanobacterium-Plant Symbiosis.</title>
        <authorList>
            <person name="Ekman M."/>
            <person name="Picossi S."/>
            <person name="Campbell E.L."/>
            <person name="Meeks J.C."/>
            <person name="Flores E."/>
        </authorList>
    </citation>
    <scope>NUCLEOTIDE SEQUENCE [LARGE SCALE GENOMIC DNA]</scope>
    <source>
        <strain evidence="2">ATCC 29133 / PCC 73102</strain>
    </source>
</reference>
<evidence type="ECO:0000313" key="2">
    <source>
        <dbReference type="Proteomes" id="UP000001191"/>
    </source>
</evidence>
<evidence type="ECO:0000313" key="1">
    <source>
        <dbReference type="EMBL" id="ACC83584.1"/>
    </source>
</evidence>
<reference evidence="2" key="1">
    <citation type="submission" date="2008-04" db="EMBL/GenBank/DDBJ databases">
        <title>Complete sequence of chromosome of Nostoc punctiforme ATCC 29133.</title>
        <authorList>
            <consortium name="US DOE Joint Genome Institute"/>
            <person name="Copeland A."/>
            <person name="Lucas S."/>
            <person name="Lapidus A."/>
            <person name="Glavina del Rio T."/>
            <person name="Dalin E."/>
            <person name="Tice H."/>
            <person name="Pitluck S."/>
            <person name="Chain P."/>
            <person name="Malfatti S."/>
            <person name="Shin M."/>
            <person name="Vergez L."/>
            <person name="Schmutz J."/>
            <person name="Larimer F."/>
            <person name="Land M."/>
            <person name="Hauser L."/>
            <person name="Kyrpides N."/>
            <person name="Kim E."/>
            <person name="Meeks J.C."/>
            <person name="Elhai J."/>
            <person name="Campbell E.L."/>
            <person name="Thiel T."/>
            <person name="Longmire J."/>
            <person name="Potts M."/>
            <person name="Atlas R."/>
        </authorList>
    </citation>
    <scope>NUCLEOTIDE SEQUENCE [LARGE SCALE GENOMIC DNA]</scope>
    <source>
        <strain evidence="2">ATCC 29133 / PCC 73102</strain>
    </source>
</reference>
<dbReference type="EnsemblBacteria" id="ACC83584">
    <property type="protein sequence ID" value="ACC83584"/>
    <property type="gene ID" value="Npun_F5258"/>
</dbReference>
<proteinExistence type="predicted"/>
<organism evidence="1 2">
    <name type="scientific">Nostoc punctiforme (strain ATCC 29133 / PCC 73102)</name>
    <dbReference type="NCBI Taxonomy" id="63737"/>
    <lineage>
        <taxon>Bacteria</taxon>
        <taxon>Bacillati</taxon>
        <taxon>Cyanobacteriota</taxon>
        <taxon>Cyanophyceae</taxon>
        <taxon>Nostocales</taxon>
        <taxon>Nostocaceae</taxon>
        <taxon>Nostoc</taxon>
    </lineage>
</organism>
<protein>
    <submittedName>
        <fullName evidence="1">Uncharacterized protein</fullName>
    </submittedName>
</protein>
<dbReference type="Proteomes" id="UP000001191">
    <property type="component" value="Chromosome"/>
</dbReference>
<dbReference type="KEGG" id="npu:Npun_F5258"/>
<dbReference type="OrthoDB" id="485066at2"/>
<name>B2J3D4_NOSP7</name>
<dbReference type="EMBL" id="CP001037">
    <property type="protein sequence ID" value="ACC83584.1"/>
    <property type="molecule type" value="Genomic_DNA"/>
</dbReference>
<dbReference type="HOGENOM" id="CLU_135007_0_0_3"/>
<gene>
    <name evidence="1" type="ordered locus">Npun_F5258</name>
</gene>
<keyword evidence="2" id="KW-1185">Reference proteome</keyword>